<accession>A0A7S4KF26</accession>
<dbReference type="AlphaFoldDB" id="A0A7S4KF26"/>
<proteinExistence type="inferred from homology"/>
<dbReference type="SUPFAM" id="SSF55729">
    <property type="entry name" value="Acyl-CoA N-acyltransferases (Nat)"/>
    <property type="match status" value="1"/>
</dbReference>
<keyword evidence="4" id="KW-0732">Signal</keyword>
<organism evidence="6">
    <name type="scientific">Guillardia theta</name>
    <name type="common">Cryptophyte</name>
    <name type="synonym">Cryptomonas phi</name>
    <dbReference type="NCBI Taxonomy" id="55529"/>
    <lineage>
        <taxon>Eukaryota</taxon>
        <taxon>Cryptophyceae</taxon>
        <taxon>Pyrenomonadales</taxon>
        <taxon>Geminigeraceae</taxon>
        <taxon>Guillardia</taxon>
    </lineage>
</organism>
<comment type="similarity">
    <text evidence="3">Belongs to the acetyltransferase family. ARD1 subfamily.</text>
</comment>
<reference evidence="6" key="1">
    <citation type="submission" date="2021-01" db="EMBL/GenBank/DDBJ databases">
        <authorList>
            <person name="Corre E."/>
            <person name="Pelletier E."/>
            <person name="Niang G."/>
            <person name="Scheremetjew M."/>
            <person name="Finn R."/>
            <person name="Kale V."/>
            <person name="Holt S."/>
            <person name="Cochrane G."/>
            <person name="Meng A."/>
            <person name="Brown T."/>
            <person name="Cohen L."/>
        </authorList>
    </citation>
    <scope>NUCLEOTIDE SEQUENCE</scope>
    <source>
        <strain evidence="6">CCMP 2712</strain>
    </source>
</reference>
<feature type="domain" description="N-acetyltransferase" evidence="5">
    <location>
        <begin position="113"/>
        <end position="285"/>
    </location>
</feature>
<protein>
    <recommendedName>
        <fullName evidence="5">N-acetyltransferase domain-containing protein</fullName>
    </recommendedName>
</protein>
<dbReference type="Gene3D" id="3.40.630.30">
    <property type="match status" value="1"/>
</dbReference>
<keyword evidence="1" id="KW-0808">Transferase</keyword>
<dbReference type="InterPro" id="IPR000182">
    <property type="entry name" value="GNAT_dom"/>
</dbReference>
<sequence length="309" mass="35053">MLKHLSMSSASTRVLLLFLYALLSCVTSLGEQELLGGSAHSRSQISAPLLELRRQGACKLDSRALRPPGLRGGEGVSVLQRAGQDSTSDLFDRFSWSMNLSRSTLDGVEHLSVRIRQACVNDVVHLHRMNLICLAENYHSQYFIVSILRCPTLTWIAEVLEEDAVLGRFWRPVGYVFGRTQQPENASVYDLFSHPAADSEVEGQITSLAVLKKYRSLHLGRKLIQRCMTAMTEFYDVRRCCLHVRVSNKAAMKLYCDVFNFQVEGVRSRYYPDGEDAYFMSMDLTGWIAEEHQEFANQQQFMSEHTAIV</sequence>
<evidence type="ECO:0000256" key="2">
    <source>
        <dbReference type="ARBA" id="ARBA00023315"/>
    </source>
</evidence>
<dbReference type="PANTHER" id="PTHR23091:SF4">
    <property type="entry name" value="N-TERMINAL AMINO-ACID N(ALPHA)-ACETYLTRANSFERASE NATA"/>
    <property type="match status" value="1"/>
</dbReference>
<dbReference type="InterPro" id="IPR045047">
    <property type="entry name" value="Ard1-like"/>
</dbReference>
<name>A0A7S4KF26_GUITH</name>
<gene>
    <name evidence="6" type="ORF">GTHE00462_LOCUS12037</name>
</gene>
<feature type="signal peptide" evidence="4">
    <location>
        <begin position="1"/>
        <end position="30"/>
    </location>
</feature>
<dbReference type="InterPro" id="IPR016181">
    <property type="entry name" value="Acyl_CoA_acyltransferase"/>
</dbReference>
<dbReference type="PANTHER" id="PTHR23091">
    <property type="entry name" value="N-TERMINAL ACETYLTRANSFERASE"/>
    <property type="match status" value="1"/>
</dbReference>
<dbReference type="GO" id="GO:0031415">
    <property type="term" value="C:NatA complex"/>
    <property type="evidence" value="ECO:0007669"/>
    <property type="project" value="InterPro"/>
</dbReference>
<dbReference type="PROSITE" id="PS51257">
    <property type="entry name" value="PROKAR_LIPOPROTEIN"/>
    <property type="match status" value="1"/>
</dbReference>
<dbReference type="GO" id="GO:1990189">
    <property type="term" value="F:protein N-terminal-serine acetyltransferase activity"/>
    <property type="evidence" value="ECO:0007669"/>
    <property type="project" value="TreeGrafter"/>
</dbReference>
<evidence type="ECO:0000256" key="3">
    <source>
        <dbReference type="ARBA" id="ARBA00025786"/>
    </source>
</evidence>
<dbReference type="EMBL" id="HBKN01015456">
    <property type="protein sequence ID" value="CAE2293008.1"/>
    <property type="molecule type" value="Transcribed_RNA"/>
</dbReference>
<dbReference type="GO" id="GO:1990190">
    <property type="term" value="F:protein-N-terminal-glutamate acetyltransferase activity"/>
    <property type="evidence" value="ECO:0007669"/>
    <property type="project" value="TreeGrafter"/>
</dbReference>
<evidence type="ECO:0000313" key="6">
    <source>
        <dbReference type="EMBL" id="CAE2293008.1"/>
    </source>
</evidence>
<evidence type="ECO:0000256" key="4">
    <source>
        <dbReference type="SAM" id="SignalP"/>
    </source>
</evidence>
<feature type="chain" id="PRO_5031336078" description="N-acetyltransferase domain-containing protein" evidence="4">
    <location>
        <begin position="31"/>
        <end position="309"/>
    </location>
</feature>
<dbReference type="Pfam" id="PF00583">
    <property type="entry name" value="Acetyltransf_1"/>
    <property type="match status" value="1"/>
</dbReference>
<evidence type="ECO:0000256" key="1">
    <source>
        <dbReference type="ARBA" id="ARBA00022679"/>
    </source>
</evidence>
<evidence type="ECO:0000259" key="5">
    <source>
        <dbReference type="PROSITE" id="PS51186"/>
    </source>
</evidence>
<keyword evidence="2" id="KW-0012">Acyltransferase</keyword>
<dbReference type="PROSITE" id="PS51186">
    <property type="entry name" value="GNAT"/>
    <property type="match status" value="1"/>
</dbReference>